<dbReference type="AlphaFoldDB" id="A0A8S1T371"/>
<evidence type="ECO:0000313" key="2">
    <source>
        <dbReference type="Proteomes" id="UP000689195"/>
    </source>
</evidence>
<evidence type="ECO:0000313" key="1">
    <source>
        <dbReference type="EMBL" id="CAD8145996.1"/>
    </source>
</evidence>
<keyword evidence="2" id="KW-1185">Reference proteome</keyword>
<dbReference type="Proteomes" id="UP000689195">
    <property type="component" value="Unassembled WGS sequence"/>
</dbReference>
<proteinExistence type="predicted"/>
<accession>A0A8S1T371</accession>
<gene>
    <name evidence="1" type="ORF">PPENT_87.1.T0150122</name>
</gene>
<organism evidence="1 2">
    <name type="scientific">Paramecium pentaurelia</name>
    <dbReference type="NCBI Taxonomy" id="43138"/>
    <lineage>
        <taxon>Eukaryota</taxon>
        <taxon>Sar</taxon>
        <taxon>Alveolata</taxon>
        <taxon>Ciliophora</taxon>
        <taxon>Intramacronucleata</taxon>
        <taxon>Oligohymenophorea</taxon>
        <taxon>Peniculida</taxon>
        <taxon>Parameciidae</taxon>
        <taxon>Paramecium</taxon>
    </lineage>
</organism>
<dbReference type="EMBL" id="CAJJDO010000015">
    <property type="protein sequence ID" value="CAD8145996.1"/>
    <property type="molecule type" value="Genomic_DNA"/>
</dbReference>
<protein>
    <submittedName>
        <fullName evidence="1">Uncharacterized protein</fullName>
    </submittedName>
</protein>
<name>A0A8S1T371_9CILI</name>
<comment type="caution">
    <text evidence="1">The sequence shown here is derived from an EMBL/GenBank/DDBJ whole genome shotgun (WGS) entry which is preliminary data.</text>
</comment>
<reference evidence="1" key="1">
    <citation type="submission" date="2021-01" db="EMBL/GenBank/DDBJ databases">
        <authorList>
            <consortium name="Genoscope - CEA"/>
            <person name="William W."/>
        </authorList>
    </citation>
    <scope>NUCLEOTIDE SEQUENCE</scope>
</reference>
<sequence>MEFQKQVSLIIQSENQFIYQSEALDLYSIKYSPNFDQNDFFAVARFLMQQQQKCLENLTIETLCRSSTNLRIQRNFGYNKLRNNIKINIIRKSNFNKLQCQLWNQV</sequence>